<evidence type="ECO:0000256" key="2">
    <source>
        <dbReference type="ARBA" id="ARBA00012418"/>
    </source>
</evidence>
<dbReference type="Pfam" id="PF00562">
    <property type="entry name" value="RNA_pol_Rpb2_6"/>
    <property type="match status" value="1"/>
</dbReference>
<dbReference type="GO" id="GO:0006351">
    <property type="term" value="P:DNA-templated transcription"/>
    <property type="evidence" value="ECO:0007669"/>
    <property type="project" value="InterPro"/>
</dbReference>
<dbReference type="GO" id="GO:0003899">
    <property type="term" value="F:DNA-directed RNA polymerase activity"/>
    <property type="evidence" value="ECO:0007669"/>
    <property type="project" value="UniProtKB-EC"/>
</dbReference>
<feature type="non-terminal residue" evidence="8">
    <location>
        <position position="1"/>
    </location>
</feature>
<dbReference type="InterPro" id="IPR007120">
    <property type="entry name" value="DNA-dir_RNAP_su2_dom"/>
</dbReference>
<accession>A0A820NA94</accession>
<evidence type="ECO:0000259" key="7">
    <source>
        <dbReference type="Pfam" id="PF00562"/>
    </source>
</evidence>
<dbReference type="InterPro" id="IPR015712">
    <property type="entry name" value="DNA-dir_RNA_pol_su2"/>
</dbReference>
<comment type="similarity">
    <text evidence="1">Belongs to the RNA polymerase beta chain family.</text>
</comment>
<dbReference type="SUPFAM" id="SSF64484">
    <property type="entry name" value="beta and beta-prime subunits of DNA dependent RNA-polymerase"/>
    <property type="match status" value="1"/>
</dbReference>
<dbReference type="Gene3D" id="2.40.270.10">
    <property type="entry name" value="DNA-directed RNA polymerase, subunit 2, domain 6"/>
    <property type="match status" value="1"/>
</dbReference>
<feature type="domain" description="DNA-directed RNA polymerase subunit 2 hybrid-binding" evidence="7">
    <location>
        <begin position="3"/>
        <end position="29"/>
    </location>
</feature>
<sequence length="29" mass="3146">GACAGLIPYPHHNQSPRNTYQCAMGKQAM</sequence>
<keyword evidence="3" id="KW-0240">DNA-directed RNA polymerase</keyword>
<dbReference type="EC" id="2.7.7.6" evidence="2"/>
<evidence type="ECO:0000256" key="4">
    <source>
        <dbReference type="ARBA" id="ARBA00022679"/>
    </source>
</evidence>
<evidence type="ECO:0000256" key="6">
    <source>
        <dbReference type="ARBA" id="ARBA00023163"/>
    </source>
</evidence>
<evidence type="ECO:0000256" key="3">
    <source>
        <dbReference type="ARBA" id="ARBA00022478"/>
    </source>
</evidence>
<keyword evidence="4" id="KW-0808">Transferase</keyword>
<keyword evidence="5" id="KW-0548">Nucleotidyltransferase</keyword>
<dbReference type="InterPro" id="IPR037033">
    <property type="entry name" value="DNA-dir_RNAP_su2_hyb_sf"/>
</dbReference>
<dbReference type="AlphaFoldDB" id="A0A820NA94"/>
<dbReference type="Proteomes" id="UP000663874">
    <property type="component" value="Unassembled WGS sequence"/>
</dbReference>
<evidence type="ECO:0000256" key="5">
    <source>
        <dbReference type="ARBA" id="ARBA00022695"/>
    </source>
</evidence>
<gene>
    <name evidence="8" type="ORF">FNK824_LOCUS43460</name>
</gene>
<dbReference type="FunFam" id="2.40.270.10:FF:000022">
    <property type="match status" value="1"/>
</dbReference>
<evidence type="ECO:0000313" key="9">
    <source>
        <dbReference type="Proteomes" id="UP000663874"/>
    </source>
</evidence>
<evidence type="ECO:0000313" key="8">
    <source>
        <dbReference type="EMBL" id="CAF4385971.1"/>
    </source>
</evidence>
<dbReference type="EMBL" id="CAJOBE010060877">
    <property type="protein sequence ID" value="CAF4385971.1"/>
    <property type="molecule type" value="Genomic_DNA"/>
</dbReference>
<comment type="caution">
    <text evidence="8">The sequence shown here is derived from an EMBL/GenBank/DDBJ whole genome shotgun (WGS) entry which is preliminary data.</text>
</comment>
<organism evidence="8 9">
    <name type="scientific">Rotaria sordida</name>
    <dbReference type="NCBI Taxonomy" id="392033"/>
    <lineage>
        <taxon>Eukaryota</taxon>
        <taxon>Metazoa</taxon>
        <taxon>Spiralia</taxon>
        <taxon>Gnathifera</taxon>
        <taxon>Rotifera</taxon>
        <taxon>Eurotatoria</taxon>
        <taxon>Bdelloidea</taxon>
        <taxon>Philodinida</taxon>
        <taxon>Philodinidae</taxon>
        <taxon>Rotaria</taxon>
    </lineage>
</organism>
<dbReference type="GO" id="GO:0000428">
    <property type="term" value="C:DNA-directed RNA polymerase complex"/>
    <property type="evidence" value="ECO:0007669"/>
    <property type="project" value="UniProtKB-KW"/>
</dbReference>
<evidence type="ECO:0000256" key="1">
    <source>
        <dbReference type="ARBA" id="ARBA00006835"/>
    </source>
</evidence>
<proteinExistence type="inferred from homology"/>
<reference evidence="8" key="1">
    <citation type="submission" date="2021-02" db="EMBL/GenBank/DDBJ databases">
        <authorList>
            <person name="Nowell W R."/>
        </authorList>
    </citation>
    <scope>NUCLEOTIDE SEQUENCE</scope>
</reference>
<keyword evidence="6" id="KW-0804">Transcription</keyword>
<protein>
    <recommendedName>
        <fullName evidence="2">DNA-directed RNA polymerase</fullName>
        <ecNumber evidence="2">2.7.7.6</ecNumber>
    </recommendedName>
</protein>
<dbReference type="GO" id="GO:0032549">
    <property type="term" value="F:ribonucleoside binding"/>
    <property type="evidence" value="ECO:0007669"/>
    <property type="project" value="InterPro"/>
</dbReference>
<dbReference type="GO" id="GO:0003677">
    <property type="term" value="F:DNA binding"/>
    <property type="evidence" value="ECO:0007669"/>
    <property type="project" value="InterPro"/>
</dbReference>
<dbReference type="PANTHER" id="PTHR20856">
    <property type="entry name" value="DNA-DIRECTED RNA POLYMERASE I SUBUNIT 2"/>
    <property type="match status" value="1"/>
</dbReference>
<name>A0A820NA94_9BILA</name>